<proteinExistence type="predicted"/>
<feature type="transmembrane region" description="Helical" evidence="1">
    <location>
        <begin position="236"/>
        <end position="258"/>
    </location>
</feature>
<evidence type="ECO:0000313" key="3">
    <source>
        <dbReference type="EMBL" id="HAG5768871.1"/>
    </source>
</evidence>
<reference evidence="3" key="2">
    <citation type="submission" date="2020-02" db="EMBL/GenBank/DDBJ databases">
        <authorList>
            <consortium name="NCBI Pathogen Detection Project"/>
        </authorList>
    </citation>
    <scope>NUCLEOTIDE SEQUENCE</scope>
    <source>
        <strain evidence="3">1839</strain>
    </source>
</reference>
<sequence>MKKIIILLSLLIILPLTVTSKPLIPIMKTLFTDVTGTVPDTEEIARKAELFRQQTGVAPFIVVLPDINNEASLRQNGKAILAHASSSLSDVKGRVLLLFTTREPRLIVITNGKVESGLDDKHLGLLIENHTLAYLHADLWYQGINNALNILQAQILNQPTPPLTYYPHSGQSHENDLPGSTTTLGFFTWAATFIIFAVIFNYTTRFYYALKFAVAMTIANMGYQALCLYIDNSFALARISLLWAGLVGVCTFIAALLWTSKR</sequence>
<feature type="transmembrane region" description="Helical" evidence="1">
    <location>
        <begin position="209"/>
        <end position="230"/>
    </location>
</feature>
<dbReference type="InterPro" id="IPR007621">
    <property type="entry name" value="TPM_dom"/>
</dbReference>
<evidence type="ECO:0000259" key="2">
    <source>
        <dbReference type="Pfam" id="PF04536"/>
    </source>
</evidence>
<organism evidence="3">
    <name type="scientific">Escherichia coli</name>
    <dbReference type="NCBI Taxonomy" id="562"/>
    <lineage>
        <taxon>Bacteria</taxon>
        <taxon>Pseudomonadati</taxon>
        <taxon>Pseudomonadota</taxon>
        <taxon>Gammaproteobacteria</taxon>
        <taxon>Enterobacterales</taxon>
        <taxon>Enterobacteriaceae</taxon>
        <taxon>Escherichia</taxon>
    </lineage>
</organism>
<dbReference type="Pfam" id="PF04536">
    <property type="entry name" value="TPM_phosphatase"/>
    <property type="match status" value="1"/>
</dbReference>
<comment type="caution">
    <text evidence="3">The sequence shown here is derived from an EMBL/GenBank/DDBJ whole genome shotgun (WGS) entry which is preliminary data.</text>
</comment>
<name>A0A765X6N7_ECOLX</name>
<evidence type="ECO:0000256" key="1">
    <source>
        <dbReference type="SAM" id="Phobius"/>
    </source>
</evidence>
<gene>
    <name evidence="3" type="ORF">GGB84_000452</name>
</gene>
<dbReference type="AlphaFoldDB" id="A0A765X6N7"/>
<accession>A0A765X6N7</accession>
<protein>
    <submittedName>
        <fullName evidence="3">TPM domain-containing protein</fullName>
    </submittedName>
</protein>
<feature type="domain" description="TPM" evidence="2">
    <location>
        <begin position="41"/>
        <end position="153"/>
    </location>
</feature>
<reference evidence="3" key="1">
    <citation type="journal article" date="2018" name="Genome Biol.">
        <title>SKESA: strategic k-mer extension for scrupulous assemblies.</title>
        <authorList>
            <person name="Souvorov A."/>
            <person name="Agarwala R."/>
            <person name="Lipman D.J."/>
        </authorList>
    </citation>
    <scope>NUCLEOTIDE SEQUENCE [LARGE SCALE GENOMIC DNA]</scope>
    <source>
        <strain evidence="3">1839</strain>
    </source>
</reference>
<keyword evidence="1" id="KW-1133">Transmembrane helix</keyword>
<keyword evidence="1" id="KW-0472">Membrane</keyword>
<feature type="transmembrane region" description="Helical" evidence="1">
    <location>
        <begin position="184"/>
        <end position="202"/>
    </location>
</feature>
<dbReference type="Gene3D" id="3.10.310.50">
    <property type="match status" value="1"/>
</dbReference>
<keyword evidence="1" id="KW-0812">Transmembrane</keyword>
<dbReference type="EMBL" id="DAAYTU010000002">
    <property type="protein sequence ID" value="HAG5768871.1"/>
    <property type="molecule type" value="Genomic_DNA"/>
</dbReference>